<feature type="region of interest" description="Disordered" evidence="12">
    <location>
        <begin position="122"/>
        <end position="154"/>
    </location>
</feature>
<evidence type="ECO:0000256" key="3">
    <source>
        <dbReference type="ARBA" id="ARBA00020392"/>
    </source>
</evidence>
<dbReference type="GO" id="GO:0005886">
    <property type="term" value="C:plasma membrane"/>
    <property type="evidence" value="ECO:0007669"/>
    <property type="project" value="UniProtKB-SubCell"/>
</dbReference>
<dbReference type="InterPro" id="IPR012823">
    <property type="entry name" value="Flagell_FliJ"/>
</dbReference>
<keyword evidence="13" id="KW-0969">Cilium</keyword>
<comment type="similarity">
    <text evidence="2">Belongs to the FliJ family.</text>
</comment>
<dbReference type="Pfam" id="PF02050">
    <property type="entry name" value="FliJ"/>
    <property type="match status" value="1"/>
</dbReference>
<keyword evidence="7" id="KW-1005">Bacterial flagellum biogenesis</keyword>
<evidence type="ECO:0000256" key="9">
    <source>
        <dbReference type="ARBA" id="ARBA00023136"/>
    </source>
</evidence>
<keyword evidence="8" id="KW-0653">Protein transport</keyword>
<evidence type="ECO:0000256" key="1">
    <source>
        <dbReference type="ARBA" id="ARBA00004413"/>
    </source>
</evidence>
<dbReference type="GO" id="GO:0006935">
    <property type="term" value="P:chemotaxis"/>
    <property type="evidence" value="ECO:0007669"/>
    <property type="project" value="UniProtKB-KW"/>
</dbReference>
<proteinExistence type="inferred from homology"/>
<feature type="coiled-coil region" evidence="11">
    <location>
        <begin position="18"/>
        <end position="117"/>
    </location>
</feature>
<dbReference type="EMBL" id="FWXF01000002">
    <property type="protein sequence ID" value="SMC19239.1"/>
    <property type="molecule type" value="Genomic_DNA"/>
</dbReference>
<dbReference type="GO" id="GO:0015031">
    <property type="term" value="P:protein transport"/>
    <property type="evidence" value="ECO:0007669"/>
    <property type="project" value="UniProtKB-KW"/>
</dbReference>
<evidence type="ECO:0000256" key="4">
    <source>
        <dbReference type="ARBA" id="ARBA00022448"/>
    </source>
</evidence>
<dbReference type="InterPro" id="IPR053716">
    <property type="entry name" value="Flag_assembly_chemotaxis_eff"/>
</dbReference>
<dbReference type="Proteomes" id="UP000192783">
    <property type="component" value="Unassembled WGS sequence"/>
</dbReference>
<keyword evidence="13" id="KW-0966">Cell projection</keyword>
<evidence type="ECO:0000313" key="14">
    <source>
        <dbReference type="Proteomes" id="UP000192783"/>
    </source>
</evidence>
<dbReference type="OrthoDB" id="5471173at2"/>
<dbReference type="Gene3D" id="1.10.287.1700">
    <property type="match status" value="1"/>
</dbReference>
<keyword evidence="10" id="KW-1006">Bacterial flagellum protein export</keyword>
<reference evidence="13 14" key="1">
    <citation type="submission" date="2017-04" db="EMBL/GenBank/DDBJ databases">
        <authorList>
            <person name="Afonso C.L."/>
            <person name="Miller P.J."/>
            <person name="Scott M.A."/>
            <person name="Spackman E."/>
            <person name="Goraichik I."/>
            <person name="Dimitrov K.M."/>
            <person name="Suarez D.L."/>
            <person name="Swayne D.E."/>
        </authorList>
    </citation>
    <scope>NUCLEOTIDE SEQUENCE [LARGE SCALE GENOMIC DNA]</scope>
    <source>
        <strain evidence="13 14">DSM 13146</strain>
    </source>
</reference>
<gene>
    <name evidence="13" type="ORF">SAMN02746041_00637</name>
</gene>
<accession>A0A1W1X5K2</accession>
<dbReference type="GO" id="GO:0009288">
    <property type="term" value="C:bacterial-type flagellum"/>
    <property type="evidence" value="ECO:0007669"/>
    <property type="project" value="InterPro"/>
</dbReference>
<keyword evidence="5" id="KW-1003">Cell membrane</keyword>
<sequence>MAFQFRFQKLLEHRKHLVRQAQIELAQALAQVQDLQDRITAVEQRIRDLRTHLAARQRHGVSVAEFLSMQEHLGGLEQQLLNLKGQLKGAERQAAVRREALVEKEREAKKLERLEEIDHERFRNDTKKKEQKFLDESARANFQRSAPTPGDATD</sequence>
<dbReference type="AlphaFoldDB" id="A0A1W1X5K2"/>
<keyword evidence="4" id="KW-0813">Transport</keyword>
<dbReference type="STRING" id="1121390.SAMN02746041_00637"/>
<dbReference type="RefSeq" id="WP_084056204.1">
    <property type="nucleotide sequence ID" value="NZ_FWXF01000002.1"/>
</dbReference>
<evidence type="ECO:0000256" key="10">
    <source>
        <dbReference type="ARBA" id="ARBA00023225"/>
    </source>
</evidence>
<evidence type="ECO:0000256" key="5">
    <source>
        <dbReference type="ARBA" id="ARBA00022475"/>
    </source>
</evidence>
<comment type="subcellular location">
    <subcellularLocation>
        <location evidence="1">Cell membrane</location>
        <topology evidence="1">Peripheral membrane protein</topology>
        <orientation evidence="1">Cytoplasmic side</orientation>
    </subcellularLocation>
</comment>
<keyword evidence="13" id="KW-0282">Flagellum</keyword>
<feature type="compositionally biased region" description="Basic and acidic residues" evidence="12">
    <location>
        <begin position="122"/>
        <end position="138"/>
    </location>
</feature>
<organism evidence="13 14">
    <name type="scientific">Desulfacinum hydrothermale DSM 13146</name>
    <dbReference type="NCBI Taxonomy" id="1121390"/>
    <lineage>
        <taxon>Bacteria</taxon>
        <taxon>Pseudomonadati</taxon>
        <taxon>Thermodesulfobacteriota</taxon>
        <taxon>Syntrophobacteria</taxon>
        <taxon>Syntrophobacterales</taxon>
        <taxon>Syntrophobacteraceae</taxon>
        <taxon>Desulfacinum</taxon>
    </lineage>
</organism>
<keyword evidence="9" id="KW-0472">Membrane</keyword>
<evidence type="ECO:0000256" key="8">
    <source>
        <dbReference type="ARBA" id="ARBA00022927"/>
    </source>
</evidence>
<evidence type="ECO:0000256" key="7">
    <source>
        <dbReference type="ARBA" id="ARBA00022795"/>
    </source>
</evidence>
<dbReference type="GO" id="GO:0044781">
    <property type="term" value="P:bacterial-type flagellum organization"/>
    <property type="evidence" value="ECO:0007669"/>
    <property type="project" value="UniProtKB-KW"/>
</dbReference>
<protein>
    <recommendedName>
        <fullName evidence="3">Flagellar FliJ protein</fullName>
    </recommendedName>
</protein>
<evidence type="ECO:0000313" key="13">
    <source>
        <dbReference type="EMBL" id="SMC19239.1"/>
    </source>
</evidence>
<keyword evidence="14" id="KW-1185">Reference proteome</keyword>
<dbReference type="GO" id="GO:0071973">
    <property type="term" value="P:bacterial-type flagellum-dependent cell motility"/>
    <property type="evidence" value="ECO:0007669"/>
    <property type="project" value="InterPro"/>
</dbReference>
<name>A0A1W1X5K2_9BACT</name>
<evidence type="ECO:0000256" key="2">
    <source>
        <dbReference type="ARBA" id="ARBA00010004"/>
    </source>
</evidence>
<keyword evidence="11" id="KW-0175">Coiled coil</keyword>
<keyword evidence="6" id="KW-0145">Chemotaxis</keyword>
<dbReference type="NCBIfam" id="TIGR02473">
    <property type="entry name" value="flagell_FliJ"/>
    <property type="match status" value="1"/>
</dbReference>
<evidence type="ECO:0000256" key="6">
    <source>
        <dbReference type="ARBA" id="ARBA00022500"/>
    </source>
</evidence>
<evidence type="ECO:0000256" key="12">
    <source>
        <dbReference type="SAM" id="MobiDB-lite"/>
    </source>
</evidence>
<evidence type="ECO:0000256" key="11">
    <source>
        <dbReference type="SAM" id="Coils"/>
    </source>
</evidence>